<accession>A0A6A5WDW3</accession>
<evidence type="ECO:0000256" key="1">
    <source>
        <dbReference type="SAM" id="SignalP"/>
    </source>
</evidence>
<name>A0A6A5WDW3_9PLEO</name>
<proteinExistence type="predicted"/>
<dbReference type="AlphaFoldDB" id="A0A6A5WDW3"/>
<dbReference type="OrthoDB" id="2910287at2759"/>
<evidence type="ECO:0000313" key="2">
    <source>
        <dbReference type="EMBL" id="KAF1995836.1"/>
    </source>
</evidence>
<gene>
    <name evidence="2" type="ORF">P154DRAFT_580540</name>
</gene>
<dbReference type="Proteomes" id="UP000799779">
    <property type="component" value="Unassembled WGS sequence"/>
</dbReference>
<feature type="signal peptide" evidence="1">
    <location>
        <begin position="1"/>
        <end position="18"/>
    </location>
</feature>
<evidence type="ECO:0000313" key="3">
    <source>
        <dbReference type="Proteomes" id="UP000799779"/>
    </source>
</evidence>
<keyword evidence="3" id="KW-1185">Reference proteome</keyword>
<reference evidence="2" key="1">
    <citation type="journal article" date="2020" name="Stud. Mycol.">
        <title>101 Dothideomycetes genomes: a test case for predicting lifestyles and emergence of pathogens.</title>
        <authorList>
            <person name="Haridas S."/>
            <person name="Albert R."/>
            <person name="Binder M."/>
            <person name="Bloem J."/>
            <person name="Labutti K."/>
            <person name="Salamov A."/>
            <person name="Andreopoulos B."/>
            <person name="Baker S."/>
            <person name="Barry K."/>
            <person name="Bills G."/>
            <person name="Bluhm B."/>
            <person name="Cannon C."/>
            <person name="Castanera R."/>
            <person name="Culley D."/>
            <person name="Daum C."/>
            <person name="Ezra D."/>
            <person name="Gonzalez J."/>
            <person name="Henrissat B."/>
            <person name="Kuo A."/>
            <person name="Liang C."/>
            <person name="Lipzen A."/>
            <person name="Lutzoni F."/>
            <person name="Magnuson J."/>
            <person name="Mondo S."/>
            <person name="Nolan M."/>
            <person name="Ohm R."/>
            <person name="Pangilinan J."/>
            <person name="Park H.-J."/>
            <person name="Ramirez L."/>
            <person name="Alfaro M."/>
            <person name="Sun H."/>
            <person name="Tritt A."/>
            <person name="Yoshinaga Y."/>
            <person name="Zwiers L.-H."/>
            <person name="Turgeon B."/>
            <person name="Goodwin S."/>
            <person name="Spatafora J."/>
            <person name="Crous P."/>
            <person name="Grigoriev I."/>
        </authorList>
    </citation>
    <scope>NUCLEOTIDE SEQUENCE</scope>
    <source>
        <strain evidence="2">CBS 123094</strain>
    </source>
</reference>
<protein>
    <submittedName>
        <fullName evidence="2">Uncharacterized protein</fullName>
    </submittedName>
</protein>
<organism evidence="2 3">
    <name type="scientific">Amniculicola lignicola CBS 123094</name>
    <dbReference type="NCBI Taxonomy" id="1392246"/>
    <lineage>
        <taxon>Eukaryota</taxon>
        <taxon>Fungi</taxon>
        <taxon>Dikarya</taxon>
        <taxon>Ascomycota</taxon>
        <taxon>Pezizomycotina</taxon>
        <taxon>Dothideomycetes</taxon>
        <taxon>Pleosporomycetidae</taxon>
        <taxon>Pleosporales</taxon>
        <taxon>Amniculicolaceae</taxon>
        <taxon>Amniculicola</taxon>
    </lineage>
</organism>
<keyword evidence="1" id="KW-0732">Signal</keyword>
<feature type="chain" id="PRO_5025439175" evidence="1">
    <location>
        <begin position="19"/>
        <end position="134"/>
    </location>
</feature>
<sequence length="134" mass="14529">MKLNLLLSAAVLLGAAHSTPVDISMADVQALEKRGRGVYFSTVLDWGNREKEGDWKFAEIEPGACKTFLGDVAFDNKISSWGPDPGVECYVYEYVLLHPPVPFDFFPAESAKLTLPPSITVTTGAKAKPSPSIN</sequence>
<dbReference type="EMBL" id="ML977633">
    <property type="protein sequence ID" value="KAF1995836.1"/>
    <property type="molecule type" value="Genomic_DNA"/>
</dbReference>